<reference evidence="2" key="2">
    <citation type="journal article" date="2008" name="Nucleic Acids Res.">
        <title>The rice annotation project database (RAP-DB): 2008 update.</title>
        <authorList>
            <consortium name="The rice annotation project (RAP)"/>
        </authorList>
    </citation>
    <scope>GENOME REANNOTATION</scope>
    <source>
        <strain evidence="2">cv. Nipponbare</strain>
    </source>
</reference>
<feature type="non-terminal residue" evidence="1">
    <location>
        <position position="1"/>
    </location>
</feature>
<sequence>RTMVVEGAERKLSPILWANSDFVFGRSNPLEGTVEVSLLPRQGALGENLVQSLDG</sequence>
<proteinExistence type="predicted"/>
<gene>
    <name evidence="1" type="ordered locus">Os11g0111101</name>
</gene>
<evidence type="ECO:0000313" key="2">
    <source>
        <dbReference type="Proteomes" id="UP000000763"/>
    </source>
</evidence>
<evidence type="ECO:0000313" key="1">
    <source>
        <dbReference type="EMBL" id="BAH95038.1"/>
    </source>
</evidence>
<name>C7J8E7_ORYSJ</name>
<dbReference type="AlphaFoldDB" id="C7J8E7"/>
<accession>C7J8E7</accession>
<dbReference type="Proteomes" id="UP000000763">
    <property type="component" value="Chromosome 11"/>
</dbReference>
<dbReference type="EMBL" id="AP008217">
    <property type="protein sequence ID" value="BAH95038.1"/>
    <property type="molecule type" value="Genomic_DNA"/>
</dbReference>
<organism evidence="1 2">
    <name type="scientific">Oryza sativa subsp. japonica</name>
    <name type="common">Rice</name>
    <dbReference type="NCBI Taxonomy" id="39947"/>
    <lineage>
        <taxon>Eukaryota</taxon>
        <taxon>Viridiplantae</taxon>
        <taxon>Streptophyta</taxon>
        <taxon>Embryophyta</taxon>
        <taxon>Tracheophyta</taxon>
        <taxon>Spermatophyta</taxon>
        <taxon>Magnoliopsida</taxon>
        <taxon>Liliopsida</taxon>
        <taxon>Poales</taxon>
        <taxon>Poaceae</taxon>
        <taxon>BOP clade</taxon>
        <taxon>Oryzoideae</taxon>
        <taxon>Oryzeae</taxon>
        <taxon>Oryzinae</taxon>
        <taxon>Oryza</taxon>
        <taxon>Oryza sativa</taxon>
    </lineage>
</organism>
<reference evidence="1 2" key="1">
    <citation type="journal article" date="2005" name="Nature">
        <title>The map-based sequence of the rice genome.</title>
        <authorList>
            <consortium name="International rice genome sequencing project (IRGSP)"/>
            <person name="Matsumoto T."/>
            <person name="Wu J."/>
            <person name="Kanamori H."/>
            <person name="Katayose Y."/>
            <person name="Fujisawa M."/>
            <person name="Namiki N."/>
            <person name="Mizuno H."/>
            <person name="Yamamoto K."/>
            <person name="Antonio B.A."/>
            <person name="Baba T."/>
            <person name="Sakata K."/>
            <person name="Nagamura Y."/>
            <person name="Aoki H."/>
            <person name="Arikawa K."/>
            <person name="Arita K."/>
            <person name="Bito T."/>
            <person name="Chiden Y."/>
            <person name="Fujitsuka N."/>
            <person name="Fukunaka R."/>
            <person name="Hamada M."/>
            <person name="Harada C."/>
            <person name="Hayashi A."/>
            <person name="Hijishita S."/>
            <person name="Honda M."/>
            <person name="Hosokawa S."/>
            <person name="Ichikawa Y."/>
            <person name="Idonuma A."/>
            <person name="Iijima M."/>
            <person name="Ikeda M."/>
            <person name="Ikeno M."/>
            <person name="Ito K."/>
            <person name="Ito S."/>
            <person name="Ito T."/>
            <person name="Ito Y."/>
            <person name="Ito Y."/>
            <person name="Iwabuchi A."/>
            <person name="Kamiya K."/>
            <person name="Karasawa W."/>
            <person name="Kurita K."/>
            <person name="Katagiri S."/>
            <person name="Kikuta A."/>
            <person name="Kobayashi H."/>
            <person name="Kobayashi N."/>
            <person name="Machita K."/>
            <person name="Maehara T."/>
            <person name="Masukawa M."/>
            <person name="Mizubayashi T."/>
            <person name="Mukai Y."/>
            <person name="Nagasaki H."/>
            <person name="Nagata Y."/>
            <person name="Naito S."/>
            <person name="Nakashima M."/>
            <person name="Nakama Y."/>
            <person name="Nakamichi Y."/>
            <person name="Nakamura M."/>
            <person name="Meguro A."/>
            <person name="Negishi M."/>
            <person name="Ohta I."/>
            <person name="Ohta T."/>
            <person name="Okamoto M."/>
            <person name="Ono N."/>
            <person name="Saji S."/>
            <person name="Sakaguchi M."/>
            <person name="Sakai K."/>
            <person name="Shibata M."/>
            <person name="Shimokawa T."/>
            <person name="Song J."/>
            <person name="Takazaki Y."/>
            <person name="Terasawa K."/>
            <person name="Tsugane M."/>
            <person name="Tsuji K."/>
            <person name="Ueda S."/>
            <person name="Waki K."/>
            <person name="Yamagata H."/>
            <person name="Yamamoto M."/>
            <person name="Yamamoto S."/>
            <person name="Yamane H."/>
            <person name="Yoshiki S."/>
            <person name="Yoshihara R."/>
            <person name="Yukawa K."/>
            <person name="Zhong H."/>
            <person name="Yano M."/>
            <person name="Yuan Q."/>
            <person name="Ouyang S."/>
            <person name="Liu J."/>
            <person name="Jones K.M."/>
            <person name="Gansberger K."/>
            <person name="Moffat K."/>
            <person name="Hill J."/>
            <person name="Bera J."/>
            <person name="Fadrosh D."/>
            <person name="Jin S."/>
            <person name="Johri S."/>
            <person name="Kim M."/>
            <person name="Overton L."/>
            <person name="Reardon M."/>
            <person name="Tsitrin T."/>
            <person name="Vuong H."/>
            <person name="Weaver B."/>
            <person name="Ciecko A."/>
            <person name="Tallon L."/>
            <person name="Jackson J."/>
            <person name="Pai G."/>
            <person name="Aken S.V."/>
            <person name="Utterback T."/>
            <person name="Reidmuller S."/>
            <person name="Feldblyum T."/>
            <person name="Hsiao J."/>
            <person name="Zismann V."/>
            <person name="Iobst S."/>
            <person name="de Vazeille A.R."/>
            <person name="Buell C.R."/>
            <person name="Ying K."/>
            <person name="Li Y."/>
            <person name="Lu T."/>
            <person name="Huang Y."/>
            <person name="Zhao Q."/>
            <person name="Feng Q."/>
            <person name="Zhang L."/>
            <person name="Zhu J."/>
            <person name="Weng Q."/>
            <person name="Mu J."/>
            <person name="Lu Y."/>
            <person name="Fan D."/>
            <person name="Liu Y."/>
            <person name="Guan J."/>
            <person name="Zhang Y."/>
            <person name="Yu S."/>
            <person name="Liu X."/>
            <person name="Zhang Y."/>
            <person name="Hong G."/>
            <person name="Han B."/>
            <person name="Choisne N."/>
            <person name="Demange N."/>
            <person name="Orjeda G."/>
            <person name="Samain S."/>
            <person name="Cattolico L."/>
            <person name="Pelletier E."/>
            <person name="Couloux A."/>
            <person name="Segurens B."/>
            <person name="Wincker P."/>
            <person name="D'Hont A."/>
            <person name="Scarpelli C."/>
            <person name="Weissenbach J."/>
            <person name="Salanoubat M."/>
            <person name="Quetier F."/>
            <person name="Yu Y."/>
            <person name="Kim H.R."/>
            <person name="Rambo T."/>
            <person name="Currie J."/>
            <person name="Collura K."/>
            <person name="Luo M."/>
            <person name="Yang T."/>
            <person name="Ammiraju J.S.S."/>
            <person name="Engler F."/>
            <person name="Soderlund C."/>
            <person name="Wing R.A."/>
            <person name="Palmer L.E."/>
            <person name="de la Bastide M."/>
            <person name="Spiegel L."/>
            <person name="Nascimento L."/>
            <person name="Zutavern T."/>
            <person name="O'Shaughnessy A."/>
            <person name="Dike S."/>
            <person name="Dedhia N."/>
            <person name="Preston R."/>
            <person name="Balija V."/>
            <person name="McCombie W.R."/>
            <person name="Chow T."/>
            <person name="Chen H."/>
            <person name="Chung M."/>
            <person name="Chen C."/>
            <person name="Shaw J."/>
            <person name="Wu H."/>
            <person name="Hsiao K."/>
            <person name="Chao Y."/>
            <person name="Chu M."/>
            <person name="Cheng C."/>
            <person name="Hour A."/>
            <person name="Lee P."/>
            <person name="Lin S."/>
            <person name="Lin Y."/>
            <person name="Liou J."/>
            <person name="Liu S."/>
            <person name="Hsing Y."/>
            <person name="Raghuvanshi S."/>
            <person name="Mohanty A."/>
            <person name="Bharti A.K."/>
            <person name="Gaur A."/>
            <person name="Gupta V."/>
            <person name="Kumar D."/>
            <person name="Ravi V."/>
            <person name="Vij S."/>
            <person name="Kapur A."/>
            <person name="Khurana P."/>
            <person name="Khurana P."/>
            <person name="Khurana J.P."/>
            <person name="Tyagi A.K."/>
            <person name="Gaikwad K."/>
            <person name="Singh A."/>
            <person name="Dalal V."/>
            <person name="Srivastava S."/>
            <person name="Dixit A."/>
            <person name="Pal A.K."/>
            <person name="Ghazi I.A."/>
            <person name="Yadav M."/>
            <person name="Pandit A."/>
            <person name="Bhargava A."/>
            <person name="Sureshbabu K."/>
            <person name="Batra K."/>
            <person name="Sharma T.R."/>
            <person name="Mohapatra T."/>
            <person name="Singh N.K."/>
            <person name="Messing J."/>
            <person name="Nelson A.B."/>
            <person name="Fuks G."/>
            <person name="Kavchok S."/>
            <person name="Keizer G."/>
            <person name="Linton E."/>
            <person name="Llaca V."/>
            <person name="Song R."/>
            <person name="Tanyolac B."/>
            <person name="Young S."/>
            <person name="Ho-Il K."/>
            <person name="Hahn J.H."/>
            <person name="Sangsakoo G."/>
            <person name="Vanavichit A."/>
            <person name="de Mattos Luiz.A.T."/>
            <person name="Zimmer P.D."/>
            <person name="Malone G."/>
            <person name="Dellagostin O."/>
            <person name="de Oliveira A.C."/>
            <person name="Bevan M."/>
            <person name="Bancroft I."/>
            <person name="Minx P."/>
            <person name="Cordum H."/>
            <person name="Wilson R."/>
            <person name="Cheng Z."/>
            <person name="Jin W."/>
            <person name="Jiang J."/>
            <person name="Leong S.A."/>
            <person name="Iwama H."/>
            <person name="Gojobori T."/>
            <person name="Itoh T."/>
            <person name="Niimura Y."/>
            <person name="Fujii Y."/>
            <person name="Habara T."/>
            <person name="Sakai H."/>
            <person name="Sato Y."/>
            <person name="Wilson G."/>
            <person name="Kumar K."/>
            <person name="McCouch S."/>
            <person name="Juretic N."/>
            <person name="Hoen D."/>
            <person name="Wright S."/>
            <person name="Bruskiewich R."/>
            <person name="Bureau T."/>
            <person name="Miyao A."/>
            <person name="Hirochika H."/>
            <person name="Nishikawa T."/>
            <person name="Kadowaki K."/>
            <person name="Sugiura M."/>
            <person name="Burr B."/>
            <person name="Sasaki T."/>
        </authorList>
    </citation>
    <scope>NUCLEOTIDE SEQUENCE [LARGE SCALE GENOMIC DNA]</scope>
    <source>
        <strain evidence="2">cv. Nipponbare</strain>
    </source>
</reference>
<protein>
    <submittedName>
        <fullName evidence="1">Os11g0111101 protein</fullName>
    </submittedName>
</protein>
<dbReference type="KEGG" id="dosa:Os11g0111101"/>